<evidence type="ECO:0000256" key="1">
    <source>
        <dbReference type="ARBA" id="ARBA00004273"/>
    </source>
</evidence>
<comment type="caution">
    <text evidence="11">The sequence shown here is derived from an EMBL/GenBank/DDBJ whole genome shotgun (WGS) entry which is preliminary data.</text>
</comment>
<dbReference type="PANTHER" id="PTHR31068">
    <property type="entry name" value="MITOCHONDRIAL DISTRIBUTION AND MORPHOLOGY PROTEIN 31"/>
    <property type="match status" value="1"/>
</dbReference>
<evidence type="ECO:0000256" key="8">
    <source>
        <dbReference type="ARBA" id="ARBA00023136"/>
    </source>
</evidence>
<feature type="compositionally biased region" description="Acidic residues" evidence="10">
    <location>
        <begin position="145"/>
        <end position="154"/>
    </location>
</feature>
<keyword evidence="3" id="KW-0812">Transmembrane</keyword>
<dbReference type="GO" id="GO:0000001">
    <property type="term" value="P:mitochondrion inheritance"/>
    <property type="evidence" value="ECO:0007669"/>
    <property type="project" value="InterPro"/>
</dbReference>
<evidence type="ECO:0000256" key="10">
    <source>
        <dbReference type="SAM" id="MobiDB-lite"/>
    </source>
</evidence>
<dbReference type="InterPro" id="IPR012571">
    <property type="entry name" value="Mdm31/Mdm32"/>
</dbReference>
<dbReference type="HOGENOM" id="CLU_1411927_0_0_1"/>
<keyword evidence="7" id="KW-0496">Mitochondrion</keyword>
<dbReference type="AlphaFoldDB" id="A0A099NRU7"/>
<proteinExistence type="inferred from homology"/>
<sequence length="193" mass="22401">MLDLSYLNNDNSKLNWINSGKAELIFDIMLPNEDDDDEIDKLKDDLNFEFSVDGFKKTCETVWRKLNDDDTNEPKPSIEKNKYVVIDLKINYFDLSARFPQTIPCSSVTGKPYISSQQLQSLVTFINDEKFGLSSKNMSRINNIDNEDDQDEDNLTTITLNNTPDSTERDEDFEDTDFEDQDHIRHVLPPIKF</sequence>
<evidence type="ECO:0000313" key="12">
    <source>
        <dbReference type="Proteomes" id="UP000029867"/>
    </source>
</evidence>
<keyword evidence="4" id="KW-0999">Mitochondrion inner membrane</keyword>
<name>A0A099NRU7_PICKU</name>
<accession>A0A099NRU7</accession>
<feature type="compositionally biased region" description="Polar residues" evidence="10">
    <location>
        <begin position="155"/>
        <end position="164"/>
    </location>
</feature>
<evidence type="ECO:0000256" key="2">
    <source>
        <dbReference type="ARBA" id="ARBA00005687"/>
    </source>
</evidence>
<evidence type="ECO:0000256" key="4">
    <source>
        <dbReference type="ARBA" id="ARBA00022792"/>
    </source>
</evidence>
<evidence type="ECO:0000256" key="3">
    <source>
        <dbReference type="ARBA" id="ARBA00022692"/>
    </source>
</evidence>
<dbReference type="VEuPathDB" id="FungiDB:C5L36_0D01120"/>
<keyword evidence="8" id="KW-0472">Membrane</keyword>
<dbReference type="Proteomes" id="UP000029867">
    <property type="component" value="Unassembled WGS sequence"/>
</dbReference>
<dbReference type="GO" id="GO:0005743">
    <property type="term" value="C:mitochondrial inner membrane"/>
    <property type="evidence" value="ECO:0007669"/>
    <property type="project" value="UniProtKB-SubCell"/>
</dbReference>
<comment type="function">
    <text evidence="9">Involved in the organization of the mitochondrial membranes and the global structure of the mitochondria. Also required for mitochondrial distribution and mobility as well as for the maintenance of mitochondrial DNA nucleoids structures.</text>
</comment>
<reference evidence="12" key="1">
    <citation type="journal article" date="2014" name="Microb. Cell Fact.">
        <title>Exploiting Issatchenkia orientalis SD108 for succinic acid production.</title>
        <authorList>
            <person name="Xiao H."/>
            <person name="Shao Z."/>
            <person name="Jiang Y."/>
            <person name="Dole S."/>
            <person name="Zhao H."/>
        </authorList>
    </citation>
    <scope>NUCLEOTIDE SEQUENCE [LARGE SCALE GENOMIC DNA]</scope>
    <source>
        <strain evidence="12">SD108</strain>
    </source>
</reference>
<evidence type="ECO:0000256" key="9">
    <source>
        <dbReference type="ARBA" id="ARBA00025191"/>
    </source>
</evidence>
<evidence type="ECO:0000256" key="5">
    <source>
        <dbReference type="ARBA" id="ARBA00022946"/>
    </source>
</evidence>
<evidence type="ECO:0000256" key="6">
    <source>
        <dbReference type="ARBA" id="ARBA00022989"/>
    </source>
</evidence>
<comment type="subcellular location">
    <subcellularLocation>
        <location evidence="1">Mitochondrion inner membrane</location>
    </subcellularLocation>
</comment>
<keyword evidence="6" id="KW-1133">Transmembrane helix</keyword>
<feature type="region of interest" description="Disordered" evidence="10">
    <location>
        <begin position="142"/>
        <end position="181"/>
    </location>
</feature>
<gene>
    <name evidence="11" type="ORF">JL09_g6184</name>
</gene>
<dbReference type="Pfam" id="PF08118">
    <property type="entry name" value="MDM31_MDM32"/>
    <property type="match status" value="1"/>
</dbReference>
<feature type="compositionally biased region" description="Acidic residues" evidence="10">
    <location>
        <begin position="168"/>
        <end position="180"/>
    </location>
</feature>
<evidence type="ECO:0000256" key="7">
    <source>
        <dbReference type="ARBA" id="ARBA00023128"/>
    </source>
</evidence>
<keyword evidence="5" id="KW-0809">Transit peptide</keyword>
<dbReference type="PANTHER" id="PTHR31068:SF0">
    <property type="entry name" value="MITOCHONDRIAL DISTRIBUTION AND MORPHOLOGY PROTEIN 31"/>
    <property type="match status" value="1"/>
</dbReference>
<comment type="similarity">
    <text evidence="2">Belongs to the MDM31/MDM32 family.</text>
</comment>
<organism evidence="11 12">
    <name type="scientific">Pichia kudriavzevii</name>
    <name type="common">Yeast</name>
    <name type="synonym">Issatchenkia orientalis</name>
    <dbReference type="NCBI Taxonomy" id="4909"/>
    <lineage>
        <taxon>Eukaryota</taxon>
        <taxon>Fungi</taxon>
        <taxon>Dikarya</taxon>
        <taxon>Ascomycota</taxon>
        <taxon>Saccharomycotina</taxon>
        <taxon>Pichiomycetes</taxon>
        <taxon>Pichiales</taxon>
        <taxon>Pichiaceae</taxon>
        <taxon>Pichia</taxon>
    </lineage>
</organism>
<evidence type="ECO:0000313" key="11">
    <source>
        <dbReference type="EMBL" id="KGK34667.1"/>
    </source>
</evidence>
<dbReference type="GO" id="GO:0007005">
    <property type="term" value="P:mitochondrion organization"/>
    <property type="evidence" value="ECO:0007669"/>
    <property type="project" value="InterPro"/>
</dbReference>
<feature type="non-terminal residue" evidence="11">
    <location>
        <position position="193"/>
    </location>
</feature>
<dbReference type="EMBL" id="JQFK01001407">
    <property type="protein sequence ID" value="KGK34667.1"/>
    <property type="molecule type" value="Genomic_DNA"/>
</dbReference>
<protein>
    <submittedName>
        <fullName evidence="11">Uncharacterized protein</fullName>
    </submittedName>
</protein>